<dbReference type="PANTHER" id="PTHR47642">
    <property type="entry name" value="ATP-DEPENDENT DNA HELICASE"/>
    <property type="match status" value="1"/>
</dbReference>
<evidence type="ECO:0000313" key="4">
    <source>
        <dbReference type="Proteomes" id="UP000053097"/>
    </source>
</evidence>
<keyword evidence="3" id="KW-0547">Nucleotide-binding</keyword>
<dbReference type="InterPro" id="IPR049163">
    <property type="entry name" value="Pif1-like_2B_dom"/>
</dbReference>
<sequence length="146" mass="16351">DDEDSSRTAGLVRIITVKVGARVMIRKNIDISLGLVNGTIGTIISLIIIRSAIDNKVEKIKIRMSSGIEHIIERVSVKFEVMDRAFVIRKQFPICLSYGMTIHKSQGLSLKHAIVEAGNSIFSCGQIYVCRSFTSDYVEWIAPYKF</sequence>
<proteinExistence type="predicted"/>
<keyword evidence="1" id="KW-1133">Transmembrane helix</keyword>
<name>A0A026W557_OOCBI</name>
<evidence type="ECO:0000313" key="3">
    <source>
        <dbReference type="EMBL" id="EZA51128.1"/>
    </source>
</evidence>
<dbReference type="GO" id="GO:0004386">
    <property type="term" value="F:helicase activity"/>
    <property type="evidence" value="ECO:0007669"/>
    <property type="project" value="UniProtKB-KW"/>
</dbReference>
<keyword evidence="3" id="KW-0378">Hydrolase</keyword>
<dbReference type="OMA" id="YVEWIAP"/>
<keyword evidence="4" id="KW-1185">Reference proteome</keyword>
<keyword evidence="3" id="KW-0067">ATP-binding</keyword>
<gene>
    <name evidence="3" type="ORF">X777_10437</name>
</gene>
<feature type="non-terminal residue" evidence="3">
    <location>
        <position position="1"/>
    </location>
</feature>
<dbReference type="SUPFAM" id="SSF52540">
    <property type="entry name" value="P-loop containing nucleoside triphosphate hydrolases"/>
    <property type="match status" value="1"/>
</dbReference>
<protein>
    <submittedName>
        <fullName evidence="3">ATP-dependent DNA helicase PIF1</fullName>
    </submittedName>
</protein>
<reference evidence="3 4" key="1">
    <citation type="journal article" date="2014" name="Curr. Biol.">
        <title>The genome of the clonal raider ant Cerapachys biroi.</title>
        <authorList>
            <person name="Oxley P.R."/>
            <person name="Ji L."/>
            <person name="Fetter-Pruneda I."/>
            <person name="McKenzie S.K."/>
            <person name="Li C."/>
            <person name="Hu H."/>
            <person name="Zhang G."/>
            <person name="Kronauer D.J."/>
        </authorList>
    </citation>
    <scope>NUCLEOTIDE SEQUENCE [LARGE SCALE GENOMIC DNA]</scope>
</reference>
<dbReference type="Pfam" id="PF21530">
    <property type="entry name" value="Pif1_2B_dom"/>
    <property type="match status" value="1"/>
</dbReference>
<evidence type="ECO:0000256" key="1">
    <source>
        <dbReference type="SAM" id="Phobius"/>
    </source>
</evidence>
<dbReference type="Gene3D" id="2.30.30.940">
    <property type="match status" value="1"/>
</dbReference>
<dbReference type="EMBL" id="KK107417">
    <property type="protein sequence ID" value="EZA51128.1"/>
    <property type="molecule type" value="Genomic_DNA"/>
</dbReference>
<evidence type="ECO:0000259" key="2">
    <source>
        <dbReference type="Pfam" id="PF21530"/>
    </source>
</evidence>
<dbReference type="OrthoDB" id="7548101at2759"/>
<keyword evidence="1" id="KW-0472">Membrane</keyword>
<dbReference type="Proteomes" id="UP000053097">
    <property type="component" value="Unassembled WGS sequence"/>
</dbReference>
<dbReference type="STRING" id="2015173.A0A026W557"/>
<organism evidence="3 4">
    <name type="scientific">Ooceraea biroi</name>
    <name type="common">Clonal raider ant</name>
    <name type="synonym">Cerapachys biroi</name>
    <dbReference type="NCBI Taxonomy" id="2015173"/>
    <lineage>
        <taxon>Eukaryota</taxon>
        <taxon>Metazoa</taxon>
        <taxon>Ecdysozoa</taxon>
        <taxon>Arthropoda</taxon>
        <taxon>Hexapoda</taxon>
        <taxon>Insecta</taxon>
        <taxon>Pterygota</taxon>
        <taxon>Neoptera</taxon>
        <taxon>Endopterygota</taxon>
        <taxon>Hymenoptera</taxon>
        <taxon>Apocrita</taxon>
        <taxon>Aculeata</taxon>
        <taxon>Formicoidea</taxon>
        <taxon>Formicidae</taxon>
        <taxon>Dorylinae</taxon>
        <taxon>Ooceraea</taxon>
    </lineage>
</organism>
<dbReference type="Gene3D" id="3.40.50.300">
    <property type="entry name" value="P-loop containing nucleotide triphosphate hydrolases"/>
    <property type="match status" value="1"/>
</dbReference>
<feature type="transmembrane region" description="Helical" evidence="1">
    <location>
        <begin position="31"/>
        <end position="53"/>
    </location>
</feature>
<feature type="domain" description="DNA helicase Pif1-like 2B" evidence="2">
    <location>
        <begin position="17"/>
        <end position="46"/>
    </location>
</feature>
<dbReference type="AlphaFoldDB" id="A0A026W557"/>
<dbReference type="InterPro" id="IPR051055">
    <property type="entry name" value="PIF1_helicase"/>
</dbReference>
<accession>A0A026W557</accession>
<keyword evidence="1" id="KW-0812">Transmembrane</keyword>
<dbReference type="InterPro" id="IPR027417">
    <property type="entry name" value="P-loop_NTPase"/>
</dbReference>
<keyword evidence="3" id="KW-0347">Helicase</keyword>